<dbReference type="EMBL" id="JAPCHZ010000005">
    <property type="protein sequence ID" value="MCW4452748.1"/>
    <property type="molecule type" value="Genomic_DNA"/>
</dbReference>
<comment type="subcellular location">
    <subcellularLocation>
        <location evidence="1">Cell membrane</location>
        <topology evidence="1">Multi-pass membrane protein</topology>
    </subcellularLocation>
</comment>
<organism evidence="9 10">
    <name type="scientific">Kaistella yananensis</name>
    <dbReference type="NCBI Taxonomy" id="2989820"/>
    <lineage>
        <taxon>Bacteria</taxon>
        <taxon>Pseudomonadati</taxon>
        <taxon>Bacteroidota</taxon>
        <taxon>Flavobacteriia</taxon>
        <taxon>Flavobacteriales</taxon>
        <taxon>Weeksellaceae</taxon>
        <taxon>Chryseobacterium group</taxon>
        <taxon>Kaistella</taxon>
    </lineage>
</organism>
<feature type="transmembrane region" description="Helical" evidence="6">
    <location>
        <begin position="344"/>
        <end position="367"/>
    </location>
</feature>
<gene>
    <name evidence="9" type="ORF">OK344_11075</name>
</gene>
<evidence type="ECO:0000256" key="3">
    <source>
        <dbReference type="ARBA" id="ARBA00022692"/>
    </source>
</evidence>
<dbReference type="InterPro" id="IPR050250">
    <property type="entry name" value="Macrolide_Exporter_MacB"/>
</dbReference>
<evidence type="ECO:0000256" key="6">
    <source>
        <dbReference type="SAM" id="Phobius"/>
    </source>
</evidence>
<feature type="domain" description="MacB-like periplasmic core" evidence="8">
    <location>
        <begin position="442"/>
        <end position="645"/>
    </location>
</feature>
<protein>
    <submittedName>
        <fullName evidence="9">ABC transporter permease</fullName>
    </submittedName>
</protein>
<feature type="transmembrane region" description="Helical" evidence="6">
    <location>
        <begin position="21"/>
        <end position="41"/>
    </location>
</feature>
<proteinExistence type="predicted"/>
<feature type="transmembrane region" description="Helical" evidence="6">
    <location>
        <begin position="387"/>
        <end position="412"/>
    </location>
</feature>
<evidence type="ECO:0000256" key="5">
    <source>
        <dbReference type="ARBA" id="ARBA00023136"/>
    </source>
</evidence>
<evidence type="ECO:0000256" key="2">
    <source>
        <dbReference type="ARBA" id="ARBA00022475"/>
    </source>
</evidence>
<sequence>MLRNWLKIAFINYKKNWLSTFINLFGLTLGLTGFMLILLHWNDEASYEQWNPQKKDIYFLQQYYKTEDWTNNNMSYQMTKTATDELPEIEDFVMFAYDNTEGLMKTNSGKSQYVKDGESVSESFFNFFPFKLKFGSYKDALSDYNKIALSDKLSQQLFGDDNPVGKELTLSDAKYIVTAVYTLPEGNSVVKPNYVVLSQTMKDDRENIKKGYQNWGNNSYQALVKIKPNSNIANVEKDIFEKVLIKKRYPKEQLQKENVTLEEMLTKYGPNEFYLTRLDKARLEAKSGFKGKADYKTIKILFGLSVLILILSAINFINLKTAQGSQRAKEVGVKKAIGSTKTQLIFQFLVEAMLICVFAYFLSLVLVELLLPSYNKFLDKEMAMNDWTIYSYSAIMTFLVVLFSGLIPAIYLSNFKPINTLKGNFSRSSHGVWLRNGILTLQLIISSFFIIGGIIIHQQVKYMMNKDLGFNGNQVITIYYSTKDLSYKKYERLKTELKKINGVEDVTFGEATPTTGGSSSNMDWRNKSVTAQHGAMDYNFLDFFDMKLVKGRNISPKYSSDTINTVLVNETFIKQMGWTADDALKNELKPGFDDKQYKIIGIVKDYNLWNVKGETPAVVFFHYFVTEWKRNNMYFMEVKLNKNDIDGTVSRIKNFWETKAEPGYPFNYSFVNKEFAKTFEKYQKQQTLFTILNIIVLTVALLGLFALSSLLIEQKLKDVAIKKTLGASEKSIVLDLTKKFLIISAIAVLISIPISYYFMNEWLKDFAYRIEMPWFPYVLSFVILLLLTFAVVSIKAYRATQVNLVKYLKYE</sequence>
<dbReference type="PANTHER" id="PTHR30572">
    <property type="entry name" value="MEMBRANE COMPONENT OF TRANSPORTER-RELATED"/>
    <property type="match status" value="1"/>
</dbReference>
<name>A0ABT3JPQ4_9FLAO</name>
<keyword evidence="5 6" id="KW-0472">Membrane</keyword>
<keyword evidence="4 6" id="KW-1133">Transmembrane helix</keyword>
<dbReference type="RefSeq" id="WP_265144842.1">
    <property type="nucleotide sequence ID" value="NZ_JAPCHZ010000005.1"/>
</dbReference>
<feature type="domain" description="ABC3 transporter permease C-terminal" evidence="7">
    <location>
        <begin position="304"/>
        <end position="416"/>
    </location>
</feature>
<evidence type="ECO:0000256" key="4">
    <source>
        <dbReference type="ARBA" id="ARBA00022989"/>
    </source>
</evidence>
<accession>A0ABT3JPQ4</accession>
<dbReference type="Proteomes" id="UP001209107">
    <property type="component" value="Unassembled WGS sequence"/>
</dbReference>
<feature type="transmembrane region" description="Helical" evidence="6">
    <location>
        <begin position="740"/>
        <end position="759"/>
    </location>
</feature>
<dbReference type="PANTHER" id="PTHR30572:SF18">
    <property type="entry name" value="ABC-TYPE MACROLIDE FAMILY EXPORT SYSTEM PERMEASE COMPONENT 2"/>
    <property type="match status" value="1"/>
</dbReference>
<keyword evidence="2" id="KW-1003">Cell membrane</keyword>
<feature type="transmembrane region" description="Helical" evidence="6">
    <location>
        <begin position="433"/>
        <end position="456"/>
    </location>
</feature>
<keyword evidence="10" id="KW-1185">Reference proteome</keyword>
<dbReference type="Pfam" id="PF02687">
    <property type="entry name" value="FtsX"/>
    <property type="match status" value="2"/>
</dbReference>
<evidence type="ECO:0000259" key="8">
    <source>
        <dbReference type="Pfam" id="PF12704"/>
    </source>
</evidence>
<reference evidence="9 10" key="1">
    <citation type="submission" date="2022-10" db="EMBL/GenBank/DDBJ databases">
        <title>Kaistella sp. BT-6-1-3.</title>
        <authorList>
            <person name="Ai J."/>
            <person name="Deng Z."/>
        </authorList>
    </citation>
    <scope>NUCLEOTIDE SEQUENCE [LARGE SCALE GENOMIC DNA]</scope>
    <source>
        <strain evidence="9 10">BT6-1-3</strain>
    </source>
</reference>
<keyword evidence="3 6" id="KW-0812">Transmembrane</keyword>
<feature type="domain" description="ABC3 transporter permease C-terminal" evidence="7">
    <location>
        <begin position="691"/>
        <end position="803"/>
    </location>
</feature>
<feature type="domain" description="MacB-like periplasmic core" evidence="8">
    <location>
        <begin position="20"/>
        <end position="239"/>
    </location>
</feature>
<feature type="transmembrane region" description="Helical" evidence="6">
    <location>
        <begin position="300"/>
        <end position="319"/>
    </location>
</feature>
<dbReference type="InterPro" id="IPR003838">
    <property type="entry name" value="ABC3_permease_C"/>
</dbReference>
<evidence type="ECO:0000313" key="10">
    <source>
        <dbReference type="Proteomes" id="UP001209107"/>
    </source>
</evidence>
<dbReference type="Pfam" id="PF12704">
    <property type="entry name" value="MacB_PCD"/>
    <property type="match status" value="2"/>
</dbReference>
<dbReference type="InterPro" id="IPR025857">
    <property type="entry name" value="MacB_PCD"/>
</dbReference>
<feature type="transmembrane region" description="Helical" evidence="6">
    <location>
        <begin position="688"/>
        <end position="712"/>
    </location>
</feature>
<evidence type="ECO:0000259" key="7">
    <source>
        <dbReference type="Pfam" id="PF02687"/>
    </source>
</evidence>
<evidence type="ECO:0000313" key="9">
    <source>
        <dbReference type="EMBL" id="MCW4452748.1"/>
    </source>
</evidence>
<comment type="caution">
    <text evidence="9">The sequence shown here is derived from an EMBL/GenBank/DDBJ whole genome shotgun (WGS) entry which is preliminary data.</text>
</comment>
<feature type="transmembrane region" description="Helical" evidence="6">
    <location>
        <begin position="774"/>
        <end position="797"/>
    </location>
</feature>
<evidence type="ECO:0000256" key="1">
    <source>
        <dbReference type="ARBA" id="ARBA00004651"/>
    </source>
</evidence>